<evidence type="ECO:0000256" key="5">
    <source>
        <dbReference type="ARBA" id="ARBA00023136"/>
    </source>
</evidence>
<dbReference type="Pfam" id="PF03311">
    <property type="entry name" value="Cornichon"/>
    <property type="match status" value="1"/>
</dbReference>
<keyword evidence="5" id="KW-0472">Membrane</keyword>
<organism evidence="6 7">
    <name type="scientific">Willisornis vidua</name>
    <name type="common">Xingu scale-backed antbird</name>
    <dbReference type="NCBI Taxonomy" id="1566151"/>
    <lineage>
        <taxon>Eukaryota</taxon>
        <taxon>Metazoa</taxon>
        <taxon>Chordata</taxon>
        <taxon>Craniata</taxon>
        <taxon>Vertebrata</taxon>
        <taxon>Euteleostomi</taxon>
        <taxon>Archelosauria</taxon>
        <taxon>Archosauria</taxon>
        <taxon>Dinosauria</taxon>
        <taxon>Saurischia</taxon>
        <taxon>Theropoda</taxon>
        <taxon>Coelurosauria</taxon>
        <taxon>Aves</taxon>
        <taxon>Neognathae</taxon>
        <taxon>Neoaves</taxon>
        <taxon>Telluraves</taxon>
        <taxon>Australaves</taxon>
        <taxon>Passeriformes</taxon>
        <taxon>Thamnophilidae</taxon>
        <taxon>Willisornis</taxon>
    </lineage>
</organism>
<proteinExistence type="inferred from homology"/>
<evidence type="ECO:0000256" key="2">
    <source>
        <dbReference type="ARBA" id="ARBA00010095"/>
    </source>
</evidence>
<dbReference type="InterPro" id="IPR003377">
    <property type="entry name" value="Cornichon"/>
</dbReference>
<accession>A0ABQ9DX50</accession>
<dbReference type="Proteomes" id="UP001145742">
    <property type="component" value="Unassembled WGS sequence"/>
</dbReference>
<evidence type="ECO:0000256" key="3">
    <source>
        <dbReference type="ARBA" id="ARBA00022692"/>
    </source>
</evidence>
<evidence type="ECO:0000313" key="6">
    <source>
        <dbReference type="EMBL" id="KAJ7426987.1"/>
    </source>
</evidence>
<sequence length="170" mass="19455">MDADEFCMDLSSFKKYVLLKIDLFYDSKKRNRDWYFRCPADSSELAYDPPAVMNADTLSYCQKEAWCKLAFYLLSFFYYLYWNYWNQLANSFSLIKLASDVDSAVMTEVFSELSNGDSQLGTYPVGQIEQKCPVGPIFSLDLESKTSAFKTGIKLCVSPCNIQSVEQTAL</sequence>
<comment type="similarity">
    <text evidence="2">Belongs to the cornichon family.</text>
</comment>
<dbReference type="EMBL" id="WHWB01032103">
    <property type="protein sequence ID" value="KAJ7426987.1"/>
    <property type="molecule type" value="Genomic_DNA"/>
</dbReference>
<keyword evidence="3" id="KW-0812">Transmembrane</keyword>
<evidence type="ECO:0000256" key="4">
    <source>
        <dbReference type="ARBA" id="ARBA00022989"/>
    </source>
</evidence>
<gene>
    <name evidence="6" type="ORF">WISP_10665</name>
</gene>
<protein>
    <submittedName>
        <fullName evidence="6">Uncharacterized protein</fullName>
    </submittedName>
</protein>
<comment type="subcellular location">
    <subcellularLocation>
        <location evidence="1">Membrane</location>
        <topology evidence="1">Multi-pass membrane protein</topology>
    </subcellularLocation>
</comment>
<comment type="caution">
    <text evidence="6">The sequence shown here is derived from an EMBL/GenBank/DDBJ whole genome shotgun (WGS) entry which is preliminary data.</text>
</comment>
<keyword evidence="4" id="KW-1133">Transmembrane helix</keyword>
<evidence type="ECO:0000256" key="1">
    <source>
        <dbReference type="ARBA" id="ARBA00004141"/>
    </source>
</evidence>
<evidence type="ECO:0000313" key="7">
    <source>
        <dbReference type="Proteomes" id="UP001145742"/>
    </source>
</evidence>
<keyword evidence="7" id="KW-1185">Reference proteome</keyword>
<name>A0ABQ9DX50_9PASS</name>
<dbReference type="PANTHER" id="PTHR12290">
    <property type="entry name" value="CORNICHON-RELATED"/>
    <property type="match status" value="1"/>
</dbReference>
<reference evidence="6" key="1">
    <citation type="submission" date="2019-10" db="EMBL/GenBank/DDBJ databases">
        <authorList>
            <person name="Soares A.E.R."/>
            <person name="Aleixo A."/>
            <person name="Schneider P."/>
            <person name="Miyaki C.Y."/>
            <person name="Schneider M.P."/>
            <person name="Mello C."/>
            <person name="Vasconcelos A.T.R."/>
        </authorList>
    </citation>
    <scope>NUCLEOTIDE SEQUENCE</scope>
    <source>
        <tissue evidence="6">Muscle</tissue>
    </source>
</reference>